<evidence type="ECO:0000256" key="2">
    <source>
        <dbReference type="ARBA" id="ARBA00022980"/>
    </source>
</evidence>
<dbReference type="HAMAP" id="MF_00251">
    <property type="entry name" value="Ribosomal_bL36"/>
    <property type="match status" value="1"/>
</dbReference>
<dbReference type="Pfam" id="PF00444">
    <property type="entry name" value="Ribosomal_L36"/>
    <property type="match status" value="1"/>
</dbReference>
<dbReference type="PANTHER" id="PTHR18804">
    <property type="entry name" value="RIBOSOMAL PROTEIN"/>
    <property type="match status" value="1"/>
</dbReference>
<comment type="caution">
    <text evidence="5">The sequence shown here is derived from an EMBL/GenBank/DDBJ whole genome shotgun (WGS) entry which is preliminary data.</text>
</comment>
<dbReference type="SUPFAM" id="SSF57840">
    <property type="entry name" value="Ribosomal protein L36"/>
    <property type="match status" value="1"/>
</dbReference>
<keyword evidence="3 4" id="KW-0687">Ribonucleoprotein</keyword>
<dbReference type="GO" id="GO:0005840">
    <property type="term" value="C:ribosome"/>
    <property type="evidence" value="ECO:0007669"/>
    <property type="project" value="UniProtKB-KW"/>
</dbReference>
<dbReference type="InterPro" id="IPR052010">
    <property type="entry name" value="Ribosomal_LSU_bL36"/>
</dbReference>
<protein>
    <recommendedName>
        <fullName evidence="4">Ribosomal protein</fullName>
    </recommendedName>
</protein>
<dbReference type="NCBIfam" id="TIGR01022">
    <property type="entry name" value="rpmJ_bact"/>
    <property type="match status" value="1"/>
</dbReference>
<name>A0A9W9CZM7_9PEZI</name>
<dbReference type="InterPro" id="IPR000473">
    <property type="entry name" value="Ribosomal_bL36"/>
</dbReference>
<evidence type="ECO:0000256" key="1">
    <source>
        <dbReference type="ARBA" id="ARBA00007645"/>
    </source>
</evidence>
<comment type="similarity">
    <text evidence="1 4">Belongs to the bacterial ribosomal protein bL36 family.</text>
</comment>
<dbReference type="PANTHER" id="PTHR18804:SF16">
    <property type="entry name" value="RIBOSOMAL PROTEIN"/>
    <property type="match status" value="1"/>
</dbReference>
<accession>A0A9W9CZM7</accession>
<dbReference type="Proteomes" id="UP001140453">
    <property type="component" value="Unassembled WGS sequence"/>
</dbReference>
<dbReference type="EMBL" id="JAPEVB010000002">
    <property type="protein sequence ID" value="KAJ4393719.1"/>
    <property type="molecule type" value="Genomic_DNA"/>
</dbReference>
<keyword evidence="6" id="KW-1185">Reference proteome</keyword>
<keyword evidence="2 4" id="KW-0689">Ribosomal protein</keyword>
<sequence>MVCQASIARCVRTTSSLTGLTTSLRALSLRPITTLPSIQTRALSSATVSAPRCSSFATVFRPKMAALTERQAVGQQTRGMKVLSAIKKRCEHCKIVRRKKGKRHNGYRYVICSANPRHKQRQGA</sequence>
<evidence type="ECO:0000313" key="5">
    <source>
        <dbReference type="EMBL" id="KAJ4393719.1"/>
    </source>
</evidence>
<dbReference type="GO" id="GO:0006412">
    <property type="term" value="P:translation"/>
    <property type="evidence" value="ECO:0007669"/>
    <property type="project" value="InterPro"/>
</dbReference>
<dbReference type="InterPro" id="IPR035977">
    <property type="entry name" value="Ribosomal_bL36_sp"/>
</dbReference>
<evidence type="ECO:0000256" key="4">
    <source>
        <dbReference type="RuleBase" id="RU000570"/>
    </source>
</evidence>
<evidence type="ECO:0000313" key="6">
    <source>
        <dbReference type="Proteomes" id="UP001140453"/>
    </source>
</evidence>
<dbReference type="OrthoDB" id="10265903at2759"/>
<organism evidence="5 6">
    <name type="scientific">Gnomoniopsis smithogilvyi</name>
    <dbReference type="NCBI Taxonomy" id="1191159"/>
    <lineage>
        <taxon>Eukaryota</taxon>
        <taxon>Fungi</taxon>
        <taxon>Dikarya</taxon>
        <taxon>Ascomycota</taxon>
        <taxon>Pezizomycotina</taxon>
        <taxon>Sordariomycetes</taxon>
        <taxon>Sordariomycetidae</taxon>
        <taxon>Diaporthales</taxon>
        <taxon>Gnomoniaceae</taxon>
        <taxon>Gnomoniopsis</taxon>
    </lineage>
</organism>
<proteinExistence type="inferred from homology"/>
<dbReference type="AlphaFoldDB" id="A0A9W9CZM7"/>
<dbReference type="GO" id="GO:0003735">
    <property type="term" value="F:structural constituent of ribosome"/>
    <property type="evidence" value="ECO:0007669"/>
    <property type="project" value="InterPro"/>
</dbReference>
<evidence type="ECO:0000256" key="3">
    <source>
        <dbReference type="ARBA" id="ARBA00023274"/>
    </source>
</evidence>
<reference evidence="5" key="1">
    <citation type="submission" date="2022-10" db="EMBL/GenBank/DDBJ databases">
        <title>Tapping the CABI collections for fungal endophytes: first genome assemblies for Collariella, Neodidymelliopsis, Ascochyta clinopodiicola, Didymella pomorum, Didymosphaeria variabile, Neocosmospora piperis and Neocucurbitaria cava.</title>
        <authorList>
            <person name="Hill R."/>
        </authorList>
    </citation>
    <scope>NUCLEOTIDE SEQUENCE</scope>
    <source>
        <strain evidence="5">IMI 355082</strain>
    </source>
</reference>
<dbReference type="GO" id="GO:1990904">
    <property type="term" value="C:ribonucleoprotein complex"/>
    <property type="evidence" value="ECO:0007669"/>
    <property type="project" value="UniProtKB-KW"/>
</dbReference>
<gene>
    <name evidence="5" type="ORF">N0V93_002934</name>
</gene>